<proteinExistence type="predicted"/>
<name>I0Z6Y3_COCSC</name>
<dbReference type="AlphaFoldDB" id="I0Z6Y3"/>
<feature type="compositionally biased region" description="Polar residues" evidence="1">
    <location>
        <begin position="38"/>
        <end position="55"/>
    </location>
</feature>
<feature type="region of interest" description="Disordered" evidence="1">
    <location>
        <begin position="1"/>
        <end position="55"/>
    </location>
</feature>
<evidence type="ECO:0000256" key="1">
    <source>
        <dbReference type="SAM" id="MobiDB-lite"/>
    </source>
</evidence>
<dbReference type="EMBL" id="AGSI01000002">
    <property type="protein sequence ID" value="EIE26402.1"/>
    <property type="molecule type" value="Genomic_DNA"/>
</dbReference>
<dbReference type="RefSeq" id="XP_005650946.1">
    <property type="nucleotide sequence ID" value="XM_005650889.1"/>
</dbReference>
<dbReference type="GeneID" id="17044412"/>
<sequence>MSLTNKSTRSVQTRAHRDVAVHKSTTYSNAETHEQQKHQNIAGVTSSSIEWSNLP</sequence>
<comment type="caution">
    <text evidence="2">The sequence shown here is derived from an EMBL/GenBank/DDBJ whole genome shotgun (WGS) entry which is preliminary data.</text>
</comment>
<gene>
    <name evidence="2" type="ORF">COCSUDRAFT_32157</name>
</gene>
<feature type="compositionally biased region" description="Polar residues" evidence="1">
    <location>
        <begin position="1"/>
        <end position="13"/>
    </location>
</feature>
<evidence type="ECO:0000313" key="3">
    <source>
        <dbReference type="Proteomes" id="UP000007264"/>
    </source>
</evidence>
<keyword evidence="3" id="KW-1185">Reference proteome</keyword>
<evidence type="ECO:0000313" key="2">
    <source>
        <dbReference type="EMBL" id="EIE26402.1"/>
    </source>
</evidence>
<reference evidence="2 3" key="1">
    <citation type="journal article" date="2012" name="Genome Biol.">
        <title>The genome of the polar eukaryotic microalga coccomyxa subellipsoidea reveals traits of cold adaptation.</title>
        <authorList>
            <person name="Blanc G."/>
            <person name="Agarkova I."/>
            <person name="Grimwood J."/>
            <person name="Kuo A."/>
            <person name="Brueggeman A."/>
            <person name="Dunigan D."/>
            <person name="Gurnon J."/>
            <person name="Ladunga I."/>
            <person name="Lindquist E."/>
            <person name="Lucas S."/>
            <person name="Pangilinan J."/>
            <person name="Proschold T."/>
            <person name="Salamov A."/>
            <person name="Schmutz J."/>
            <person name="Weeks D."/>
            <person name="Yamada T."/>
            <person name="Claverie J.M."/>
            <person name="Grigoriev I."/>
            <person name="Van Etten J."/>
            <person name="Lomsadze A."/>
            <person name="Borodovsky M."/>
        </authorList>
    </citation>
    <scope>NUCLEOTIDE SEQUENCE [LARGE SCALE GENOMIC DNA]</scope>
    <source>
        <strain evidence="2 3">C-169</strain>
    </source>
</reference>
<accession>I0Z6Y3</accession>
<organism evidence="2 3">
    <name type="scientific">Coccomyxa subellipsoidea (strain C-169)</name>
    <name type="common">Green microalga</name>
    <dbReference type="NCBI Taxonomy" id="574566"/>
    <lineage>
        <taxon>Eukaryota</taxon>
        <taxon>Viridiplantae</taxon>
        <taxon>Chlorophyta</taxon>
        <taxon>core chlorophytes</taxon>
        <taxon>Trebouxiophyceae</taxon>
        <taxon>Trebouxiophyceae incertae sedis</taxon>
        <taxon>Coccomyxaceae</taxon>
        <taxon>Coccomyxa</taxon>
        <taxon>Coccomyxa subellipsoidea</taxon>
    </lineage>
</organism>
<protein>
    <submittedName>
        <fullName evidence="2">Uncharacterized protein</fullName>
    </submittedName>
</protein>
<dbReference type="Proteomes" id="UP000007264">
    <property type="component" value="Unassembled WGS sequence"/>
</dbReference>
<dbReference type="KEGG" id="csl:COCSUDRAFT_32157"/>